<dbReference type="Proteomes" id="UP000510721">
    <property type="component" value="Chromosome"/>
</dbReference>
<gene>
    <name evidence="1" type="ORF">FKV68_15740</name>
</gene>
<evidence type="ECO:0000313" key="2">
    <source>
        <dbReference type="Proteomes" id="UP000510721"/>
    </source>
</evidence>
<dbReference type="EMBL" id="CP041238">
    <property type="protein sequence ID" value="QLL62791.1"/>
    <property type="molecule type" value="Genomic_DNA"/>
</dbReference>
<dbReference type="Gene3D" id="1.10.10.10">
    <property type="entry name" value="Winged helix-like DNA-binding domain superfamily/Winged helix DNA-binding domain"/>
    <property type="match status" value="1"/>
</dbReference>
<dbReference type="InterPro" id="IPR036390">
    <property type="entry name" value="WH_DNA-bd_sf"/>
</dbReference>
<dbReference type="SUPFAM" id="SSF46785">
    <property type="entry name" value="Winged helix' DNA-binding domain"/>
    <property type="match status" value="1"/>
</dbReference>
<dbReference type="InterPro" id="IPR036388">
    <property type="entry name" value="WH-like_DNA-bd_sf"/>
</dbReference>
<proteinExistence type="predicted"/>
<sequence>MSEKQMPGLGELLRYVGELVDQGAEEEYRAMRLSYRARYTPVMRALSAGAETVTEITALSSLTQGAISQSVRLMEADGLVARHRLEDGRKNGVHLTARGRELLKRLAPHWATTFAAIGALEKEIGQPLLEVLAKTARALEREGFAARLRAAAAHHANEDHSDAE</sequence>
<organism evidence="1 2">
    <name type="scientific">Sinorhizobium mexicanum</name>
    <dbReference type="NCBI Taxonomy" id="375549"/>
    <lineage>
        <taxon>Bacteria</taxon>
        <taxon>Pseudomonadati</taxon>
        <taxon>Pseudomonadota</taxon>
        <taxon>Alphaproteobacteria</taxon>
        <taxon>Hyphomicrobiales</taxon>
        <taxon>Rhizobiaceae</taxon>
        <taxon>Sinorhizobium/Ensifer group</taxon>
        <taxon>Sinorhizobium</taxon>
    </lineage>
</organism>
<reference evidence="1 2" key="1">
    <citation type="submission" date="2019-06" db="EMBL/GenBank/DDBJ databases">
        <title>Complete genome sequence of Ensifer mexicanus ITTG R7 isolated from nodules of Acacia angustissima (Mill.) Kuntze.</title>
        <authorList>
            <person name="Rincon-Rosales R."/>
            <person name="Rogel M.A."/>
            <person name="Guerrero G."/>
            <person name="Rincon-Molina C.I."/>
            <person name="Lopez-Lopez A."/>
            <person name="Martinez-Romero E."/>
        </authorList>
    </citation>
    <scope>NUCLEOTIDE SEQUENCE [LARGE SCALE GENOMIC DNA]</scope>
    <source>
        <strain evidence="1 2">ITTG R7</strain>
    </source>
</reference>
<accession>A0A859QVK4</accession>
<dbReference type="KEGG" id="emx:FKV68_15740"/>
<protein>
    <submittedName>
        <fullName evidence="1">MarR family transcriptional regulator</fullName>
    </submittedName>
</protein>
<evidence type="ECO:0000313" key="1">
    <source>
        <dbReference type="EMBL" id="QLL62791.1"/>
    </source>
</evidence>
<dbReference type="AlphaFoldDB" id="A0A859QVK4"/>
<dbReference type="RefSeq" id="WP_180938680.1">
    <property type="nucleotide sequence ID" value="NZ_CP041238.1"/>
</dbReference>
<name>A0A859QVK4_9HYPH</name>
<keyword evidence="2" id="KW-1185">Reference proteome</keyword>